<proteinExistence type="predicted"/>
<evidence type="ECO:0000259" key="3">
    <source>
        <dbReference type="Pfam" id="PF05175"/>
    </source>
</evidence>
<dbReference type="RefSeq" id="WP_015770232.1">
    <property type="nucleotide sequence ID" value="NC_013192.1"/>
</dbReference>
<gene>
    <name evidence="4" type="ordered locus">Lebu_2036</name>
</gene>
<dbReference type="HOGENOM" id="CLU_018398_7_2_0"/>
<dbReference type="Pfam" id="PF05175">
    <property type="entry name" value="MTS"/>
    <property type="match status" value="1"/>
</dbReference>
<dbReference type="eggNOG" id="COG2813">
    <property type="taxonomic scope" value="Bacteria"/>
</dbReference>
<evidence type="ECO:0000313" key="4">
    <source>
        <dbReference type="EMBL" id="ACV39897.1"/>
    </source>
</evidence>
<dbReference type="STRING" id="523794.Lebu_2036"/>
<dbReference type="Gene3D" id="3.40.50.150">
    <property type="entry name" value="Vaccinia Virus protein VP39"/>
    <property type="match status" value="1"/>
</dbReference>
<evidence type="ECO:0000256" key="1">
    <source>
        <dbReference type="ARBA" id="ARBA00022603"/>
    </source>
</evidence>
<dbReference type="GO" id="GO:0008757">
    <property type="term" value="F:S-adenosylmethionine-dependent methyltransferase activity"/>
    <property type="evidence" value="ECO:0007669"/>
    <property type="project" value="InterPro"/>
</dbReference>
<keyword evidence="2" id="KW-0808">Transferase</keyword>
<dbReference type="EMBL" id="CP001685">
    <property type="protein sequence ID" value="ACV39897.1"/>
    <property type="molecule type" value="Genomic_DNA"/>
</dbReference>
<dbReference type="OrthoDB" id="9764961at2"/>
<accession>C7NCQ1</accession>
<keyword evidence="1 4" id="KW-0489">Methyltransferase</keyword>
<reference evidence="4 5" key="1">
    <citation type="journal article" date="2009" name="Stand. Genomic Sci.">
        <title>Complete genome sequence of Leptotrichia buccalis type strain (C-1013-b).</title>
        <authorList>
            <person name="Ivanova N."/>
            <person name="Gronow S."/>
            <person name="Lapidus A."/>
            <person name="Copeland A."/>
            <person name="Glavina Del Rio T."/>
            <person name="Nolan M."/>
            <person name="Lucas S."/>
            <person name="Chen F."/>
            <person name="Tice H."/>
            <person name="Cheng J.F."/>
            <person name="Saunders E."/>
            <person name="Bruce D."/>
            <person name="Goodwin L."/>
            <person name="Brettin T."/>
            <person name="Detter J.C."/>
            <person name="Han C."/>
            <person name="Pitluck S."/>
            <person name="Mikhailova N."/>
            <person name="Pati A."/>
            <person name="Mavrommatis K."/>
            <person name="Chen A."/>
            <person name="Palaniappan K."/>
            <person name="Land M."/>
            <person name="Hauser L."/>
            <person name="Chang Y.J."/>
            <person name="Jeffries C.D."/>
            <person name="Chain P."/>
            <person name="Rohde C."/>
            <person name="Goker M."/>
            <person name="Bristow J."/>
            <person name="Eisen J.A."/>
            <person name="Markowitz V."/>
            <person name="Hugenholtz P."/>
            <person name="Kyrpides N.C."/>
            <person name="Klenk H.P."/>
        </authorList>
    </citation>
    <scope>NUCLEOTIDE SEQUENCE [LARGE SCALE GENOMIC DNA]</scope>
    <source>
        <strain evidence="5">ATCC 14201 / DSM 1135 / JCM 12969 / NCTC 10249 / C-1013-b</strain>
    </source>
</reference>
<dbReference type="Proteomes" id="UP000001910">
    <property type="component" value="Chromosome"/>
</dbReference>
<name>C7NCQ1_LEPBD</name>
<organism evidence="4 5">
    <name type="scientific">Leptotrichia buccalis (strain ATCC 14201 / DSM 1135 / JCM 12969 / NCTC 10249 / C-1013-b)</name>
    <dbReference type="NCBI Taxonomy" id="523794"/>
    <lineage>
        <taxon>Bacteria</taxon>
        <taxon>Fusobacteriati</taxon>
        <taxon>Fusobacteriota</taxon>
        <taxon>Fusobacteriia</taxon>
        <taxon>Fusobacteriales</taxon>
        <taxon>Leptotrichiaceae</taxon>
        <taxon>Leptotrichia</taxon>
    </lineage>
</organism>
<feature type="domain" description="Methyltransferase small" evidence="3">
    <location>
        <begin position="27"/>
        <end position="203"/>
    </location>
</feature>
<evidence type="ECO:0000256" key="2">
    <source>
        <dbReference type="ARBA" id="ARBA00022679"/>
    </source>
</evidence>
<dbReference type="SUPFAM" id="SSF53335">
    <property type="entry name" value="S-adenosyl-L-methionine-dependent methyltransferases"/>
    <property type="match status" value="1"/>
</dbReference>
<dbReference type="CDD" id="cd02440">
    <property type="entry name" value="AdoMet_MTases"/>
    <property type="match status" value="1"/>
</dbReference>
<dbReference type="KEGG" id="lba:Lebu_2036"/>
<dbReference type="PANTHER" id="PTHR47816">
    <property type="entry name" value="RIBOSOMAL RNA SMALL SUBUNIT METHYLTRANSFERASE C"/>
    <property type="match status" value="1"/>
</dbReference>
<dbReference type="GO" id="GO:0032259">
    <property type="term" value="P:methylation"/>
    <property type="evidence" value="ECO:0007669"/>
    <property type="project" value="UniProtKB-KW"/>
</dbReference>
<evidence type="ECO:0000313" key="5">
    <source>
        <dbReference type="Proteomes" id="UP000001910"/>
    </source>
</evidence>
<dbReference type="InterPro" id="IPR007848">
    <property type="entry name" value="Small_mtfrase_dom"/>
</dbReference>
<dbReference type="AlphaFoldDB" id="C7NCQ1"/>
<dbReference type="InterPro" id="IPR029063">
    <property type="entry name" value="SAM-dependent_MTases_sf"/>
</dbReference>
<dbReference type="InterPro" id="IPR046977">
    <property type="entry name" value="RsmC/RlmG"/>
</dbReference>
<sequence>MSHYFSEKQEVKSDKKIIKYTIENKNFEFITDNGVFSKTKVDFGTDVMLKVFLRENQNKKNQKFDVLDIGCGYGVVSVIIKSFFENTKIISSDVNERALELTKENLLKNNAIKNENEEFEIRKSFAFDNISEKFDVILSNPPIRAGKQTIFQIYEKSSEHLNSNGEFYCVIQTKHGAKSTQKKLEEIFRNCETLEINAGYRIFRCIKIV</sequence>
<keyword evidence="5" id="KW-1185">Reference proteome</keyword>
<dbReference type="PANTHER" id="PTHR47816:SF4">
    <property type="entry name" value="RIBOSOMAL RNA SMALL SUBUNIT METHYLTRANSFERASE C"/>
    <property type="match status" value="1"/>
</dbReference>
<protein>
    <submittedName>
        <fullName evidence="4">Methyltransferase small</fullName>
    </submittedName>
</protein>